<reference evidence="2" key="1">
    <citation type="submission" date="2022-07" db="EMBL/GenBank/DDBJ databases">
        <title>Phylogenomic reconstructions and comparative analyses of Kickxellomycotina fungi.</title>
        <authorList>
            <person name="Reynolds N.K."/>
            <person name="Stajich J.E."/>
            <person name="Barry K."/>
            <person name="Grigoriev I.V."/>
            <person name="Crous P."/>
            <person name="Smith M.E."/>
        </authorList>
    </citation>
    <scope>NUCLEOTIDE SEQUENCE</scope>
    <source>
        <strain evidence="2">CBS 109367</strain>
    </source>
</reference>
<dbReference type="AlphaFoldDB" id="A0A9W8GK57"/>
<keyword evidence="3" id="KW-1185">Reference proteome</keyword>
<dbReference type="OrthoDB" id="10257415at2759"/>
<dbReference type="PANTHER" id="PTHR13265">
    <property type="entry name" value="THO COMPLEX SUBUNIT 1"/>
    <property type="match status" value="1"/>
</dbReference>
<accession>A0A9W8GK57</accession>
<feature type="region of interest" description="Disordered" evidence="1">
    <location>
        <begin position="528"/>
        <end position="547"/>
    </location>
</feature>
<organism evidence="2 3">
    <name type="scientific">Coemansia spiralis</name>
    <dbReference type="NCBI Taxonomy" id="417178"/>
    <lineage>
        <taxon>Eukaryota</taxon>
        <taxon>Fungi</taxon>
        <taxon>Fungi incertae sedis</taxon>
        <taxon>Zoopagomycota</taxon>
        <taxon>Kickxellomycotina</taxon>
        <taxon>Kickxellomycetes</taxon>
        <taxon>Kickxellales</taxon>
        <taxon>Kickxellaceae</taxon>
        <taxon>Coemansia</taxon>
    </lineage>
</organism>
<dbReference type="Pfam" id="PF11957">
    <property type="entry name" value="efThoc1"/>
    <property type="match status" value="1"/>
</dbReference>
<dbReference type="PANTHER" id="PTHR13265:SF0">
    <property type="entry name" value="HPR1"/>
    <property type="match status" value="1"/>
</dbReference>
<dbReference type="GO" id="GO:0006406">
    <property type="term" value="P:mRNA export from nucleus"/>
    <property type="evidence" value="ECO:0007669"/>
    <property type="project" value="TreeGrafter"/>
</dbReference>
<sequence>MSADFSACRAIAERAIESVVESEAIFSSDLNVSAIQQATSALRATQLRAADLEYVLRTLMFDLSQQLPPASVPRLDLSDNKDSETMRRILALIDIATEFSDSGVTDASLAFTLLEEAMDMVSVAVACLIFGHIEKRAPVLRRKMTATGGKGIVMLKMCNSLLRRIPHSTMSEFAGRVQLFVANSFALSERSGVNLRGDIDNAVIARAQDSNEKDDEADDSEEAKKQKQLYRAFWSLQECFANPQSAFKPAASDEGGTGFITAATMTLDEFRKTTTSKSAPIQLDPTGEEPLQYLTSRSLLHLQFGDAQFKCQILLQLLIFIKYVLSVSGDRLPELRKRATNKWVLNEVEISEADQATLRDLRRRASAQLVNAANDRGLFGRTTQFVLFHENNWSRWKSTSCGAFEGGAMPDLVDEMQAAARAFLAVRDAQFPLPGASMGSAQLAELWPTSTEDLDGLGSTLQRIDLVAAMLKLDIYCRGDSDYELLTQSEQTRADVLQWRALRSAVMDDMFRRIDPASKSLAQLRDEIIPRSTSEANDASMMDVGES</sequence>
<proteinExistence type="predicted"/>
<evidence type="ECO:0000313" key="3">
    <source>
        <dbReference type="Proteomes" id="UP001151516"/>
    </source>
</evidence>
<evidence type="ECO:0000313" key="2">
    <source>
        <dbReference type="EMBL" id="KAJ2687361.1"/>
    </source>
</evidence>
<dbReference type="GO" id="GO:0000445">
    <property type="term" value="C:THO complex part of transcription export complex"/>
    <property type="evidence" value="ECO:0007669"/>
    <property type="project" value="TreeGrafter"/>
</dbReference>
<gene>
    <name evidence="2" type="ORF">IWW39_003003</name>
</gene>
<protein>
    <submittedName>
        <fullName evidence="2">Uncharacterized protein</fullName>
    </submittedName>
</protein>
<evidence type="ECO:0000256" key="1">
    <source>
        <dbReference type="SAM" id="MobiDB-lite"/>
    </source>
</evidence>
<comment type="caution">
    <text evidence="2">The sequence shown here is derived from an EMBL/GenBank/DDBJ whole genome shotgun (WGS) entry which is preliminary data.</text>
</comment>
<dbReference type="EMBL" id="JANBTX010000075">
    <property type="protein sequence ID" value="KAJ2687361.1"/>
    <property type="molecule type" value="Genomic_DNA"/>
</dbReference>
<name>A0A9W8GK57_9FUNG</name>
<dbReference type="InterPro" id="IPR021861">
    <property type="entry name" value="THO_THOC1"/>
</dbReference>
<dbReference type="Proteomes" id="UP001151516">
    <property type="component" value="Unassembled WGS sequence"/>
</dbReference>